<protein>
    <submittedName>
        <fullName evidence="7">Transcriptional regulator</fullName>
    </submittedName>
</protein>
<evidence type="ECO:0000256" key="5">
    <source>
        <dbReference type="PROSITE-ProRule" id="PRU00335"/>
    </source>
</evidence>
<dbReference type="AlphaFoldDB" id="A0A0A6UG13"/>
<keyword evidence="8" id="KW-1185">Reference proteome</keyword>
<name>A0A0A6UG13_ACTUT</name>
<evidence type="ECO:0000256" key="3">
    <source>
        <dbReference type="ARBA" id="ARBA00023125"/>
    </source>
</evidence>
<gene>
    <name evidence="7" type="ORF">MB27_31240</name>
</gene>
<evidence type="ECO:0000259" key="6">
    <source>
        <dbReference type="PROSITE" id="PS50977"/>
    </source>
</evidence>
<dbReference type="Gene3D" id="1.10.357.10">
    <property type="entry name" value="Tetracycline Repressor, domain 2"/>
    <property type="match status" value="1"/>
</dbReference>
<feature type="DNA-binding region" description="H-T-H motif" evidence="5">
    <location>
        <begin position="31"/>
        <end position="50"/>
    </location>
</feature>
<dbReference type="RefSeq" id="WP_043530574.1">
    <property type="nucleotide sequence ID" value="NZ_BAABKU010000042.1"/>
</dbReference>
<sequence length="197" mass="22310">MPRQVDHEARRRHIAAAVWRLAASGGLEDATIRRVAAEAGVPARQLQYYFGTREDLLLGALELLNRDGEAEARERVAALGPEPEPRDVLRSVLLEFLPLDESRRQRHLVHMAYFVRFMTEDALRDRIRDAPPELEDLIAMLLPEGRRDEADFLLAGTTGLQGQMLLGQLSAERAIELIDRQLDRLFAPMDRPADRGL</sequence>
<dbReference type="InterPro" id="IPR050109">
    <property type="entry name" value="HTH-type_TetR-like_transc_reg"/>
</dbReference>
<evidence type="ECO:0000256" key="1">
    <source>
        <dbReference type="ARBA" id="ARBA00022491"/>
    </source>
</evidence>
<accession>A0A0A6UG13</accession>
<keyword evidence="3 5" id="KW-0238">DNA-binding</keyword>
<dbReference type="OrthoDB" id="9816296at2"/>
<dbReference type="InterPro" id="IPR036271">
    <property type="entry name" value="Tet_transcr_reg_TetR-rel_C_sf"/>
</dbReference>
<organism evidence="7 8">
    <name type="scientific">Actinoplanes utahensis</name>
    <dbReference type="NCBI Taxonomy" id="1869"/>
    <lineage>
        <taxon>Bacteria</taxon>
        <taxon>Bacillati</taxon>
        <taxon>Actinomycetota</taxon>
        <taxon>Actinomycetes</taxon>
        <taxon>Micromonosporales</taxon>
        <taxon>Micromonosporaceae</taxon>
        <taxon>Actinoplanes</taxon>
    </lineage>
</organism>
<dbReference type="InterPro" id="IPR009057">
    <property type="entry name" value="Homeodomain-like_sf"/>
</dbReference>
<dbReference type="GO" id="GO:0003700">
    <property type="term" value="F:DNA-binding transcription factor activity"/>
    <property type="evidence" value="ECO:0007669"/>
    <property type="project" value="TreeGrafter"/>
</dbReference>
<dbReference type="GO" id="GO:0000976">
    <property type="term" value="F:transcription cis-regulatory region binding"/>
    <property type="evidence" value="ECO:0007669"/>
    <property type="project" value="TreeGrafter"/>
</dbReference>
<feature type="domain" description="HTH tetR-type" evidence="6">
    <location>
        <begin position="8"/>
        <end position="68"/>
    </location>
</feature>
<dbReference type="eggNOG" id="COG1309">
    <property type="taxonomic scope" value="Bacteria"/>
</dbReference>
<dbReference type="InterPro" id="IPR001647">
    <property type="entry name" value="HTH_TetR"/>
</dbReference>
<dbReference type="SUPFAM" id="SSF48498">
    <property type="entry name" value="Tetracyclin repressor-like, C-terminal domain"/>
    <property type="match status" value="1"/>
</dbReference>
<evidence type="ECO:0000313" key="8">
    <source>
        <dbReference type="Proteomes" id="UP000054537"/>
    </source>
</evidence>
<dbReference type="PROSITE" id="PS50977">
    <property type="entry name" value="HTH_TETR_2"/>
    <property type="match status" value="1"/>
</dbReference>
<dbReference type="EMBL" id="JRTT01000061">
    <property type="protein sequence ID" value="KHD74033.1"/>
    <property type="molecule type" value="Genomic_DNA"/>
</dbReference>
<dbReference type="SUPFAM" id="SSF46689">
    <property type="entry name" value="Homeodomain-like"/>
    <property type="match status" value="1"/>
</dbReference>
<dbReference type="PANTHER" id="PTHR30055">
    <property type="entry name" value="HTH-TYPE TRANSCRIPTIONAL REGULATOR RUTR"/>
    <property type="match status" value="1"/>
</dbReference>
<evidence type="ECO:0000313" key="7">
    <source>
        <dbReference type="EMBL" id="KHD74033.1"/>
    </source>
</evidence>
<keyword evidence="2" id="KW-0805">Transcription regulation</keyword>
<dbReference type="InterPro" id="IPR039538">
    <property type="entry name" value="BetI_C"/>
</dbReference>
<dbReference type="PANTHER" id="PTHR30055:SF234">
    <property type="entry name" value="HTH-TYPE TRANSCRIPTIONAL REGULATOR BETI"/>
    <property type="match status" value="1"/>
</dbReference>
<evidence type="ECO:0000256" key="4">
    <source>
        <dbReference type="ARBA" id="ARBA00023163"/>
    </source>
</evidence>
<dbReference type="Pfam" id="PF13977">
    <property type="entry name" value="TetR_C_6"/>
    <property type="match status" value="1"/>
</dbReference>
<evidence type="ECO:0000256" key="2">
    <source>
        <dbReference type="ARBA" id="ARBA00023015"/>
    </source>
</evidence>
<keyword evidence="4" id="KW-0804">Transcription</keyword>
<dbReference type="Proteomes" id="UP000054537">
    <property type="component" value="Unassembled WGS sequence"/>
</dbReference>
<comment type="caution">
    <text evidence="7">The sequence shown here is derived from an EMBL/GenBank/DDBJ whole genome shotgun (WGS) entry which is preliminary data.</text>
</comment>
<dbReference type="STRING" id="1869.MB27_31240"/>
<proteinExistence type="predicted"/>
<dbReference type="Pfam" id="PF00440">
    <property type="entry name" value="TetR_N"/>
    <property type="match status" value="1"/>
</dbReference>
<keyword evidence="1" id="KW-0678">Repressor</keyword>
<reference evidence="7 8" key="1">
    <citation type="submission" date="2014-10" db="EMBL/GenBank/DDBJ databases">
        <title>Draft genome sequence of Actinoplanes utahensis NRRL 12052.</title>
        <authorList>
            <person name="Velasco-Bucheli B."/>
            <person name="del Cerro C."/>
            <person name="Hormigo D."/>
            <person name="Garcia J.L."/>
            <person name="Acebal C."/>
            <person name="Arroyo M."/>
            <person name="de la Mata I."/>
        </authorList>
    </citation>
    <scope>NUCLEOTIDE SEQUENCE [LARGE SCALE GENOMIC DNA]</scope>
    <source>
        <strain evidence="7 8">NRRL 12052</strain>
    </source>
</reference>